<evidence type="ECO:0000313" key="1">
    <source>
        <dbReference type="EMBL" id="KAJ2804958.1"/>
    </source>
</evidence>
<proteinExistence type="predicted"/>
<dbReference type="Proteomes" id="UP001140087">
    <property type="component" value="Unassembled WGS sequence"/>
</dbReference>
<organism evidence="1 2">
    <name type="scientific">Coemansia helicoidea</name>
    <dbReference type="NCBI Taxonomy" id="1286919"/>
    <lineage>
        <taxon>Eukaryota</taxon>
        <taxon>Fungi</taxon>
        <taxon>Fungi incertae sedis</taxon>
        <taxon>Zoopagomycota</taxon>
        <taxon>Kickxellomycotina</taxon>
        <taxon>Kickxellomycetes</taxon>
        <taxon>Kickxellales</taxon>
        <taxon>Kickxellaceae</taxon>
        <taxon>Coemansia</taxon>
    </lineage>
</organism>
<sequence length="349" mass="36696">MSTITNVSLVRSIPSGAPTVADFKVSSAPTPAKESLRDGEILVRTLYLSCDPYMRGRLSGRKDSYVASFEPGKSLSGGGVGVVEASSSAKFSAGDIVTGADFQWRTVFVAPAAGFIKVPAAGAAEPVNVLGVFGMPSFTAYVGTVVLCKIKAGETILVSAASGAVGQMVVQLAKARGARVIATAGSDDKVQFVKELGADVVFNYKTVGDYEAAIRSAAPGGFQAYFDNVGGEFLDAVLKCISPNGRIAECGMISQYNATSETAYAIRNLSYVITSKLTIHGFIVSDYYAKPAYGEFVQEVSALLKDGKIQYKIDEVVGLENGPQALLDLFEGKNFGKRVVKVTGRSGRL</sequence>
<protein>
    <submittedName>
        <fullName evidence="1">Uncharacterized protein</fullName>
    </submittedName>
</protein>
<gene>
    <name evidence="1" type="ORF">H4R21_001441</name>
</gene>
<comment type="caution">
    <text evidence="1">The sequence shown here is derived from an EMBL/GenBank/DDBJ whole genome shotgun (WGS) entry which is preliminary data.</text>
</comment>
<name>A0ACC1LB93_9FUNG</name>
<reference evidence="1" key="1">
    <citation type="submission" date="2022-07" db="EMBL/GenBank/DDBJ databases">
        <title>Phylogenomic reconstructions and comparative analyses of Kickxellomycotina fungi.</title>
        <authorList>
            <person name="Reynolds N.K."/>
            <person name="Stajich J.E."/>
            <person name="Barry K."/>
            <person name="Grigoriev I.V."/>
            <person name="Crous P."/>
            <person name="Smith M.E."/>
        </authorList>
    </citation>
    <scope>NUCLEOTIDE SEQUENCE</scope>
    <source>
        <strain evidence="1">BCRC 34780</strain>
    </source>
</reference>
<keyword evidence="2" id="KW-1185">Reference proteome</keyword>
<accession>A0ACC1LB93</accession>
<dbReference type="EMBL" id="JANBUN010000297">
    <property type="protein sequence ID" value="KAJ2804958.1"/>
    <property type="molecule type" value="Genomic_DNA"/>
</dbReference>
<evidence type="ECO:0000313" key="2">
    <source>
        <dbReference type="Proteomes" id="UP001140087"/>
    </source>
</evidence>